<keyword evidence="2" id="KW-0812">Transmembrane</keyword>
<keyword evidence="4" id="KW-0472">Membrane</keyword>
<evidence type="ECO:0000256" key="6">
    <source>
        <dbReference type="SAM" id="MobiDB-lite"/>
    </source>
</evidence>
<feature type="compositionally biased region" description="Polar residues" evidence="6">
    <location>
        <begin position="504"/>
        <end position="515"/>
    </location>
</feature>
<feature type="region of interest" description="Disordered" evidence="6">
    <location>
        <begin position="494"/>
        <end position="524"/>
    </location>
</feature>
<protein>
    <recommendedName>
        <fullName evidence="7">Ubiquitin-like domain-containing protein</fullName>
    </recommendedName>
</protein>
<evidence type="ECO:0000256" key="2">
    <source>
        <dbReference type="ARBA" id="ARBA00022692"/>
    </source>
</evidence>
<dbReference type="GeneID" id="37111295"/>
<evidence type="ECO:0000313" key="8">
    <source>
        <dbReference type="EMBL" id="PWY88794.1"/>
    </source>
</evidence>
<dbReference type="PANTHER" id="PTHR12943:SF27">
    <property type="entry name" value="HOMOCYSTEINE-INDUCED ENDOPLASMIC RETICULUM PROTEIN, ISOFORM A"/>
    <property type="match status" value="1"/>
</dbReference>
<dbReference type="STRING" id="1450535.A0A317WQK9"/>
<evidence type="ECO:0000256" key="1">
    <source>
        <dbReference type="ARBA" id="ARBA00004370"/>
    </source>
</evidence>
<organism evidence="8 9">
    <name type="scientific">Aspergillus sclerotioniger CBS 115572</name>
    <dbReference type="NCBI Taxonomy" id="1450535"/>
    <lineage>
        <taxon>Eukaryota</taxon>
        <taxon>Fungi</taxon>
        <taxon>Dikarya</taxon>
        <taxon>Ascomycota</taxon>
        <taxon>Pezizomycotina</taxon>
        <taxon>Eurotiomycetes</taxon>
        <taxon>Eurotiomycetidae</taxon>
        <taxon>Eurotiales</taxon>
        <taxon>Aspergillaceae</taxon>
        <taxon>Aspergillus</taxon>
        <taxon>Aspergillus subgen. Circumdati</taxon>
    </lineage>
</organism>
<dbReference type="GO" id="GO:0030968">
    <property type="term" value="P:endoplasmic reticulum unfolded protein response"/>
    <property type="evidence" value="ECO:0007669"/>
    <property type="project" value="TreeGrafter"/>
</dbReference>
<evidence type="ECO:0000259" key="7">
    <source>
        <dbReference type="PROSITE" id="PS50053"/>
    </source>
</evidence>
<dbReference type="InterPro" id="IPR000626">
    <property type="entry name" value="Ubiquitin-like_dom"/>
</dbReference>
<dbReference type="EMBL" id="MSFK01000012">
    <property type="protein sequence ID" value="PWY88794.1"/>
    <property type="molecule type" value="Genomic_DNA"/>
</dbReference>
<dbReference type="Pfam" id="PF00240">
    <property type="entry name" value="ubiquitin"/>
    <property type="match status" value="1"/>
</dbReference>
<feature type="compositionally biased region" description="Polar residues" evidence="6">
    <location>
        <begin position="605"/>
        <end position="614"/>
    </location>
</feature>
<feature type="region of interest" description="Disordered" evidence="6">
    <location>
        <begin position="186"/>
        <end position="213"/>
    </location>
</feature>
<comment type="subcellular location">
    <subcellularLocation>
        <location evidence="1">Membrane</location>
    </subcellularLocation>
</comment>
<dbReference type="RefSeq" id="XP_025468156.1">
    <property type="nucleotide sequence ID" value="XM_025609152.1"/>
</dbReference>
<keyword evidence="3" id="KW-1133">Transmembrane helix</keyword>
<sequence length="614" mass="66488">MTSSETPSALAESQSIALHVLCPSLPPPNRFTLYDISPSITVSALKARIAQTIPSEPSPETQRLIYRGKPLTNDDVALSDLLEPSNDPEYSIHLVLPPAPVPHATSSARTPAPIARGTTGIPAPQSPFASNRFQPQYLPHGQEIRYRGPALPAVPHEAEIGLALRRNIEAIRRQIDMQERVGPLGSAAAGTAGATSHSLTTTTTTTTASPFPQQPTWPQMAPGLSHPGHSSITSSDCTAASSSNLPEEVRLRLQILRHQIGFGEEQLNRGVAPPMDHIIRIRTQLFALLDDQYQNPLAERDGSIEALLTRVFNIYTRADQLHVSHARTFPTPVLSGPPPNPTPGQAPLYLLSSPNGYQALIASPRGADTVHSSIDALRAIHSPVGTSAPRPGAPPELHNANAMVMENIVRQAVLNQRVENNGQMSFARNMRRIWLFVRLYFFCYMFSEPGTWSRVMFVTLAVLASLLSETGIPQQLYRLLVAPVQQHLEGLVHFAPDEPAPAPSGTQPTDSQNPGTRAGSASPPAGLRYQLRRVERSVALFIASLVPGVGERHVEVRNAAEAARNAERAREEEERRQREEASTSGDAQAQENGGENSGERAAENGPNTIPQAEN</sequence>
<dbReference type="Proteomes" id="UP000246702">
    <property type="component" value="Unassembled WGS sequence"/>
</dbReference>
<keyword evidence="9" id="KW-1185">Reference proteome</keyword>
<feature type="compositionally biased region" description="Low complexity" evidence="6">
    <location>
        <begin position="186"/>
        <end position="209"/>
    </location>
</feature>
<reference evidence="8 9" key="1">
    <citation type="submission" date="2016-12" db="EMBL/GenBank/DDBJ databases">
        <title>The genomes of Aspergillus section Nigri reveals drivers in fungal speciation.</title>
        <authorList>
            <consortium name="DOE Joint Genome Institute"/>
            <person name="Vesth T.C."/>
            <person name="Nybo J."/>
            <person name="Theobald S."/>
            <person name="Brandl J."/>
            <person name="Frisvad J.C."/>
            <person name="Nielsen K.F."/>
            <person name="Lyhne E.K."/>
            <person name="Kogle M.E."/>
            <person name="Kuo A."/>
            <person name="Riley R."/>
            <person name="Clum A."/>
            <person name="Nolan M."/>
            <person name="Lipzen A."/>
            <person name="Salamov A."/>
            <person name="Henrissat B."/>
            <person name="Wiebenga A."/>
            <person name="De Vries R.P."/>
            <person name="Grigoriev I.V."/>
            <person name="Mortensen U.H."/>
            <person name="Andersen M.R."/>
            <person name="Baker S.E."/>
        </authorList>
    </citation>
    <scope>NUCLEOTIDE SEQUENCE [LARGE SCALE GENOMIC DNA]</scope>
    <source>
        <strain evidence="8 9">CBS 115572</strain>
    </source>
</reference>
<evidence type="ECO:0000313" key="9">
    <source>
        <dbReference type="Proteomes" id="UP000246702"/>
    </source>
</evidence>
<comment type="caution">
    <text evidence="8">The sequence shown here is derived from an EMBL/GenBank/DDBJ whole genome shotgun (WGS) entry which is preliminary data.</text>
</comment>
<keyword evidence="5" id="KW-0834">Unfolded protein response</keyword>
<feature type="domain" description="Ubiquitin-like" evidence="7">
    <location>
        <begin position="18"/>
        <end position="81"/>
    </location>
</feature>
<feature type="compositionally biased region" description="Basic and acidic residues" evidence="6">
    <location>
        <begin position="561"/>
        <end position="581"/>
    </location>
</feature>
<evidence type="ECO:0000256" key="5">
    <source>
        <dbReference type="ARBA" id="ARBA00023230"/>
    </source>
</evidence>
<dbReference type="PROSITE" id="PS50053">
    <property type="entry name" value="UBIQUITIN_2"/>
    <property type="match status" value="1"/>
</dbReference>
<dbReference type="InterPro" id="IPR039751">
    <property type="entry name" value="HERPUD1/2"/>
</dbReference>
<dbReference type="SUPFAM" id="SSF54236">
    <property type="entry name" value="Ubiquitin-like"/>
    <property type="match status" value="1"/>
</dbReference>
<evidence type="ECO:0000256" key="3">
    <source>
        <dbReference type="ARBA" id="ARBA00022989"/>
    </source>
</evidence>
<evidence type="ECO:0000256" key="4">
    <source>
        <dbReference type="ARBA" id="ARBA00023136"/>
    </source>
</evidence>
<dbReference type="Gene3D" id="3.10.20.90">
    <property type="entry name" value="Phosphatidylinositol 3-kinase Catalytic Subunit, Chain A, domain 1"/>
    <property type="match status" value="1"/>
</dbReference>
<dbReference type="AlphaFoldDB" id="A0A317WQK9"/>
<feature type="region of interest" description="Disordered" evidence="6">
    <location>
        <begin position="561"/>
        <end position="614"/>
    </location>
</feature>
<dbReference type="InterPro" id="IPR029071">
    <property type="entry name" value="Ubiquitin-like_domsf"/>
</dbReference>
<proteinExistence type="predicted"/>
<gene>
    <name evidence="8" type="ORF">BO94DRAFT_491369</name>
</gene>
<dbReference type="OrthoDB" id="21589at2759"/>
<dbReference type="PANTHER" id="PTHR12943">
    <property type="entry name" value="HOMOCYSTEINE-RESPONSIVE ENDOPLASMIC RETICULUM-RESIDENT UNIQUITIN-LIKE DOMAIN HERPUD PROTEIN FAMILY MEMBER"/>
    <property type="match status" value="1"/>
</dbReference>
<name>A0A317WQK9_9EURO</name>
<dbReference type="GO" id="GO:0016020">
    <property type="term" value="C:membrane"/>
    <property type="evidence" value="ECO:0007669"/>
    <property type="project" value="UniProtKB-SubCell"/>
</dbReference>
<feature type="compositionally biased region" description="Polar residues" evidence="6">
    <location>
        <begin position="582"/>
        <end position="594"/>
    </location>
</feature>
<dbReference type="FunFam" id="3.10.20.90:FF:000046">
    <property type="entry name" value="Homocysteine-responsive endoplasmic reticulum-resident ubiquitin-like domain member 2 protein"/>
    <property type="match status" value="1"/>
</dbReference>
<accession>A0A317WQK9</accession>